<dbReference type="AlphaFoldDB" id="A0A1T4VJW0"/>
<keyword evidence="2 3" id="KW-0378">Hydrolase</keyword>
<dbReference type="STRING" id="39495.SAMN02745111_01047"/>
<dbReference type="InterPro" id="IPR019826">
    <property type="entry name" value="Carboxylesterase_B_AS"/>
</dbReference>
<protein>
    <recommendedName>
        <fullName evidence="3">Carboxylic ester hydrolase</fullName>
        <ecNumber evidence="3">3.1.1.-</ecNumber>
    </recommendedName>
</protein>
<dbReference type="InterPro" id="IPR050309">
    <property type="entry name" value="Type-B_Carboxylest/Lipase"/>
</dbReference>
<dbReference type="Gene3D" id="3.40.50.1820">
    <property type="entry name" value="alpha/beta hydrolase"/>
    <property type="match status" value="2"/>
</dbReference>
<feature type="domain" description="Carboxylesterase type B" evidence="4">
    <location>
        <begin position="4"/>
        <end position="341"/>
    </location>
</feature>
<dbReference type="SUPFAM" id="SSF53474">
    <property type="entry name" value="alpha/beta-Hydrolases"/>
    <property type="match status" value="1"/>
</dbReference>
<proteinExistence type="inferred from homology"/>
<dbReference type="RefSeq" id="WP_143405048.1">
    <property type="nucleotide sequence ID" value="NZ_FUXZ01000006.1"/>
</dbReference>
<dbReference type="InterPro" id="IPR019819">
    <property type="entry name" value="Carboxylesterase_B_CS"/>
</dbReference>
<keyword evidence="6" id="KW-1185">Reference proteome</keyword>
<dbReference type="InterPro" id="IPR002018">
    <property type="entry name" value="CarbesteraseB"/>
</dbReference>
<dbReference type="PROSITE" id="PS00941">
    <property type="entry name" value="CARBOXYLESTERASE_B_2"/>
    <property type="match status" value="1"/>
</dbReference>
<dbReference type="Proteomes" id="UP000190814">
    <property type="component" value="Unassembled WGS sequence"/>
</dbReference>
<dbReference type="EC" id="3.1.1.-" evidence="3"/>
<evidence type="ECO:0000313" key="5">
    <source>
        <dbReference type="EMBL" id="SKA65213.1"/>
    </source>
</evidence>
<evidence type="ECO:0000259" key="4">
    <source>
        <dbReference type="Pfam" id="PF00135"/>
    </source>
</evidence>
<dbReference type="PROSITE" id="PS00122">
    <property type="entry name" value="CARBOXYLESTERASE_B_1"/>
    <property type="match status" value="1"/>
</dbReference>
<dbReference type="InterPro" id="IPR029058">
    <property type="entry name" value="AB_hydrolase_fold"/>
</dbReference>
<gene>
    <name evidence="5" type="ORF">SAMN02745111_01047</name>
</gene>
<dbReference type="GO" id="GO:0016787">
    <property type="term" value="F:hydrolase activity"/>
    <property type="evidence" value="ECO:0007669"/>
    <property type="project" value="UniProtKB-KW"/>
</dbReference>
<evidence type="ECO:0000256" key="1">
    <source>
        <dbReference type="ARBA" id="ARBA00005964"/>
    </source>
</evidence>
<accession>A0A1T4VJW0</accession>
<comment type="similarity">
    <text evidence="1 3">Belongs to the type-B carboxylesterase/lipase family.</text>
</comment>
<evidence type="ECO:0000313" key="6">
    <source>
        <dbReference type="Proteomes" id="UP000190814"/>
    </source>
</evidence>
<dbReference type="PANTHER" id="PTHR11559">
    <property type="entry name" value="CARBOXYLESTERASE"/>
    <property type="match status" value="1"/>
</dbReference>
<organism evidence="5 6">
    <name type="scientific">Eubacterium uniforme</name>
    <dbReference type="NCBI Taxonomy" id="39495"/>
    <lineage>
        <taxon>Bacteria</taxon>
        <taxon>Bacillati</taxon>
        <taxon>Bacillota</taxon>
        <taxon>Clostridia</taxon>
        <taxon>Eubacteriales</taxon>
        <taxon>Eubacteriaceae</taxon>
        <taxon>Eubacterium</taxon>
    </lineage>
</organism>
<dbReference type="EMBL" id="FUXZ01000006">
    <property type="protein sequence ID" value="SKA65213.1"/>
    <property type="molecule type" value="Genomic_DNA"/>
</dbReference>
<reference evidence="5 6" key="1">
    <citation type="submission" date="2017-02" db="EMBL/GenBank/DDBJ databases">
        <authorList>
            <person name="Peterson S.W."/>
        </authorList>
    </citation>
    <scope>NUCLEOTIDE SEQUENCE [LARGE SCALE GENOMIC DNA]</scope>
    <source>
        <strain evidence="5 6">ATCC 35992</strain>
    </source>
</reference>
<name>A0A1T4VJW0_9FIRM</name>
<dbReference type="OrthoDB" id="9775851at2"/>
<sequence>MLRTVETKYGKLKGMRGNNPRVTAYRGIPFAKPPVGDLRWRAPQPVEPWDGVREAYNYGPISMQDTPGLGDDVYCREWHVDPEIPMDEDCLYLNVWTPAKSADEKLPVLVWYFGGAFNWGYTAEMEFDGEMLANQGIVVVTVNYRIAVMGFLGHPDLTKEAPDAPTNFGLLDQKAGLDWTIENIAAFGGDPDNITIAGQSAGGGSVLNQLACKKNQGKMKRAAIFSGIIKMDDEQMDIFTPVDLKKHEQKGVEFFKFLGVSSIEEARKLDAKTVRDKYGEYAQLSTDPMKMGLRFFPCDDGVTFTGDPTDSLSKSDVNNVPLMTGYTTDEFVFGGINTVKASVDVTLNESFKNYPDRPLYYYCFGPEIPGWDNPGVFHSVDLWFWFETLGMCWRPFTGKHYDLARHMSGYFVNFIKTGDPNGKDHNGEELAKWSKYTGKADEVIKFD</sequence>
<dbReference type="Pfam" id="PF00135">
    <property type="entry name" value="COesterase"/>
    <property type="match status" value="2"/>
</dbReference>
<evidence type="ECO:0000256" key="3">
    <source>
        <dbReference type="RuleBase" id="RU361235"/>
    </source>
</evidence>
<feature type="domain" description="Carboxylesterase type B" evidence="4">
    <location>
        <begin position="355"/>
        <end position="446"/>
    </location>
</feature>
<evidence type="ECO:0000256" key="2">
    <source>
        <dbReference type="ARBA" id="ARBA00022801"/>
    </source>
</evidence>